<dbReference type="GO" id="GO:0017004">
    <property type="term" value="P:cytochrome complex assembly"/>
    <property type="evidence" value="ECO:0007669"/>
    <property type="project" value="UniProtKB-KW"/>
</dbReference>
<reference evidence="7" key="1">
    <citation type="submission" date="2016-11" db="EMBL/GenBank/DDBJ databases">
        <authorList>
            <person name="Varghese N."/>
            <person name="Submissions S."/>
        </authorList>
    </citation>
    <scope>NUCLEOTIDE SEQUENCE [LARGE SCALE GENOMIC DNA]</scope>
    <source>
        <strain evidence="7">DSM 100572</strain>
    </source>
</reference>
<dbReference type="GO" id="GO:0016853">
    <property type="term" value="F:isomerase activity"/>
    <property type="evidence" value="ECO:0007669"/>
    <property type="project" value="UniProtKB-KW"/>
</dbReference>
<evidence type="ECO:0000313" key="7">
    <source>
        <dbReference type="Proteomes" id="UP000184109"/>
    </source>
</evidence>
<accession>A0A1M5RXU4</accession>
<name>A0A1M5RXU4_9FLAO</name>
<evidence type="ECO:0000313" key="6">
    <source>
        <dbReference type="EMBL" id="SHH31187.1"/>
    </source>
</evidence>
<evidence type="ECO:0000256" key="3">
    <source>
        <dbReference type="ARBA" id="ARBA00023157"/>
    </source>
</evidence>
<dbReference type="InterPro" id="IPR013766">
    <property type="entry name" value="Thioredoxin_domain"/>
</dbReference>
<protein>
    <submittedName>
        <fullName evidence="6">Thiol-disulfide isomerase or thioredoxin</fullName>
    </submittedName>
</protein>
<evidence type="ECO:0000256" key="1">
    <source>
        <dbReference type="ARBA" id="ARBA00004196"/>
    </source>
</evidence>
<sequence length="658" mass="76653">MIIFARPNKDNTVSFGVKKRELLPYSLEKKNKPNVNLEDDTNSVLDTTIFKAGIATYSGIIKNFDEKSTEKTGMIHVNNIFTGDQDSHLININHDGTFSVSFPCYHLERVYVEFPKIYSALYVAPGKTTWHFVNSSNRSEGFFAGDLKQLNTDIVSLNGMLFDHQDYSDNRNNIKNITPQAYKATCFNIQKKQLLKLDSISRRRFLSRKAYEIMRNELIYRSYENILSYDMYNGASYKDSANVTVKYIKFITPEVLNNKSAVETSSYSSFINRLKFLKHFREGISVTYPNFMELANIIKNQGVTFTDDEMTLIEMYKTYNKENAEAIKRSKEFNDKYKEVASDINKKYTELYTNMSEEERKKYFGKNRSLEEITKYIKQNNLDIVFTEAEKEYRKESENLWTKEEKKRAELFFSEENKKKNRAFNDKYKSYIDKYIHKELDKQGIEKYKENLGETFSTDVIIAQEILGTLINDYIPFSESELIEAKKEVKNAFVANVINIENDKLMAKIEANKTKTGAVFNTTSNKEADKIFETIISKYKGKVVFVDFWATWCGPCRSGIKKMKPFKELYKDEEVVFVYISSPSSPEATYNNMIPDIKGEHYRVSKDEWNYLKSKFNISGIPHYLLVNKEGEVVKQNTSDLRSPESLKPILDSYLEKE</sequence>
<keyword evidence="4" id="KW-0676">Redox-active center</keyword>
<evidence type="ECO:0000259" key="5">
    <source>
        <dbReference type="PROSITE" id="PS51352"/>
    </source>
</evidence>
<dbReference type="InterPro" id="IPR012336">
    <property type="entry name" value="Thioredoxin-like_fold"/>
</dbReference>
<dbReference type="STRING" id="1195760.SAMN05444281_0026"/>
<dbReference type="OrthoDB" id="1096670at2"/>
<dbReference type="Pfam" id="PF13905">
    <property type="entry name" value="Thioredoxin_8"/>
    <property type="match status" value="1"/>
</dbReference>
<keyword evidence="3" id="KW-1015">Disulfide bond</keyword>
<dbReference type="AlphaFoldDB" id="A0A1M5RXU4"/>
<dbReference type="SUPFAM" id="SSF52833">
    <property type="entry name" value="Thioredoxin-like"/>
    <property type="match status" value="1"/>
</dbReference>
<dbReference type="PROSITE" id="PS51352">
    <property type="entry name" value="THIOREDOXIN_2"/>
    <property type="match status" value="1"/>
</dbReference>
<evidence type="ECO:0000256" key="2">
    <source>
        <dbReference type="ARBA" id="ARBA00022748"/>
    </source>
</evidence>
<dbReference type="PANTHER" id="PTHR42852:SF6">
    <property type="entry name" value="THIOL:DISULFIDE INTERCHANGE PROTEIN DSBE"/>
    <property type="match status" value="1"/>
</dbReference>
<proteinExistence type="predicted"/>
<evidence type="ECO:0000256" key="4">
    <source>
        <dbReference type="ARBA" id="ARBA00023284"/>
    </source>
</evidence>
<dbReference type="PANTHER" id="PTHR42852">
    <property type="entry name" value="THIOL:DISULFIDE INTERCHANGE PROTEIN DSBE"/>
    <property type="match status" value="1"/>
</dbReference>
<dbReference type="GO" id="GO:0030313">
    <property type="term" value="C:cell envelope"/>
    <property type="evidence" value="ECO:0007669"/>
    <property type="project" value="UniProtKB-SubCell"/>
</dbReference>
<keyword evidence="6" id="KW-0413">Isomerase</keyword>
<keyword evidence="7" id="KW-1185">Reference proteome</keyword>
<gene>
    <name evidence="6" type="ORF">SAMN05444281_0026</name>
</gene>
<dbReference type="RefSeq" id="WP_073117656.1">
    <property type="nucleotide sequence ID" value="NZ_BMEN01000005.1"/>
</dbReference>
<dbReference type="Gene3D" id="3.40.30.10">
    <property type="entry name" value="Glutaredoxin"/>
    <property type="match status" value="1"/>
</dbReference>
<dbReference type="InterPro" id="IPR050553">
    <property type="entry name" value="Thioredoxin_ResA/DsbE_sf"/>
</dbReference>
<dbReference type="EMBL" id="FQXQ01000001">
    <property type="protein sequence ID" value="SHH31187.1"/>
    <property type="molecule type" value="Genomic_DNA"/>
</dbReference>
<dbReference type="InterPro" id="IPR017937">
    <property type="entry name" value="Thioredoxin_CS"/>
</dbReference>
<organism evidence="6 7">
    <name type="scientific">Wenyingzhuangia marina</name>
    <dbReference type="NCBI Taxonomy" id="1195760"/>
    <lineage>
        <taxon>Bacteria</taxon>
        <taxon>Pseudomonadati</taxon>
        <taxon>Bacteroidota</taxon>
        <taxon>Flavobacteriia</taxon>
        <taxon>Flavobacteriales</taxon>
        <taxon>Flavobacteriaceae</taxon>
        <taxon>Wenyingzhuangia</taxon>
    </lineage>
</organism>
<feature type="domain" description="Thioredoxin" evidence="5">
    <location>
        <begin position="509"/>
        <end position="656"/>
    </location>
</feature>
<comment type="subcellular location">
    <subcellularLocation>
        <location evidence="1">Cell envelope</location>
    </subcellularLocation>
</comment>
<dbReference type="InterPro" id="IPR036249">
    <property type="entry name" value="Thioredoxin-like_sf"/>
</dbReference>
<dbReference type="Proteomes" id="UP000184109">
    <property type="component" value="Unassembled WGS sequence"/>
</dbReference>
<dbReference type="PROSITE" id="PS00194">
    <property type="entry name" value="THIOREDOXIN_1"/>
    <property type="match status" value="1"/>
</dbReference>
<dbReference type="CDD" id="cd02966">
    <property type="entry name" value="TlpA_like_family"/>
    <property type="match status" value="1"/>
</dbReference>
<keyword evidence="2" id="KW-0201">Cytochrome c-type biogenesis</keyword>